<sequence>MMPLMKLGSLVREGSAIAALVLIRLMANYWQQAFLWEAALNASYEIRVDVFERVLQRELGFFEGTSGAFSGDISYRITAEASDIADTIYALIYTIVPYTLQLFAMSFQMVAISPVLYLITSLVIPCMCLVIAYLGEKLRKISKKAHHTVAKLSSYLNEVLPSMIVVKAYNAETCESLRFQKLAHDDLSQHLRKKTMKAFIPQVIQVIYVGIIFVFCVGSLVVSGGAFDGSHIVSFITSVFLLIAPVQGVGKAYNELKQGEPAIERLFNLTSLQSQVFEKPDAITLNNVKGDVKFCDVSFQYGDKVTPVLNGLNLHIKPGETIALIGPSGGGKTTIAKLLLRFYDPICGQILIDNQDIQDIRLESLRRHVALVPQDIMLFSGTVAENIGYRDLMGEINMEEVEHAARVANADEFIKKLTQGYQTNIGPRGSILSGGQKQRLAIARTIYQNSSILILDEATSALDSRSELLVRQAVKRLMDNHTVLIIAHRLETILMADRIVSLDGGKLKEVSHSSLLNHGNHYAPLM</sequence>
<keyword evidence="6 8" id="KW-1133">Transmembrane helix</keyword>
<dbReference type="Gene3D" id="1.20.1560.10">
    <property type="entry name" value="ABC transporter type 1, transmembrane domain"/>
    <property type="match status" value="1"/>
</dbReference>
<dbReference type="PROSITE" id="PS50929">
    <property type="entry name" value="ABC_TM1F"/>
    <property type="match status" value="1"/>
</dbReference>
<dbReference type="InterPro" id="IPR036640">
    <property type="entry name" value="ABC1_TM_sf"/>
</dbReference>
<dbReference type="InterPro" id="IPR039421">
    <property type="entry name" value="Type_1_exporter"/>
</dbReference>
<dbReference type="STRING" id="13333.U5D2W5"/>
<dbReference type="PROSITE" id="PS00211">
    <property type="entry name" value="ABC_TRANSPORTER_1"/>
    <property type="match status" value="1"/>
</dbReference>
<dbReference type="InterPro" id="IPR017871">
    <property type="entry name" value="ABC_transporter-like_CS"/>
</dbReference>
<evidence type="ECO:0000256" key="5">
    <source>
        <dbReference type="ARBA" id="ARBA00022840"/>
    </source>
</evidence>
<dbReference type="CDD" id="cd07346">
    <property type="entry name" value="ABC_6TM_exporters"/>
    <property type="match status" value="1"/>
</dbReference>
<dbReference type="InterPro" id="IPR011527">
    <property type="entry name" value="ABC1_TM_dom"/>
</dbReference>
<dbReference type="GO" id="GO:0005524">
    <property type="term" value="F:ATP binding"/>
    <property type="evidence" value="ECO:0007669"/>
    <property type="project" value="UniProtKB-KW"/>
</dbReference>
<evidence type="ECO:0000256" key="3">
    <source>
        <dbReference type="ARBA" id="ARBA00022692"/>
    </source>
</evidence>
<dbReference type="GO" id="GO:0042626">
    <property type="term" value="F:ATPase-coupled transmembrane transporter activity"/>
    <property type="evidence" value="ECO:0000318"/>
    <property type="project" value="GO_Central"/>
</dbReference>
<dbReference type="Gramene" id="ERN16555">
    <property type="protein sequence ID" value="ERN16555"/>
    <property type="gene ID" value="AMTR_s00031p00166990"/>
</dbReference>
<dbReference type="GO" id="GO:0140359">
    <property type="term" value="F:ABC-type transporter activity"/>
    <property type="evidence" value="ECO:0007669"/>
    <property type="project" value="InterPro"/>
</dbReference>
<dbReference type="FunFam" id="3.40.50.300:FF:001371">
    <property type="entry name" value="ABC transporter ATP-binding protein"/>
    <property type="match status" value="1"/>
</dbReference>
<evidence type="ECO:0000259" key="9">
    <source>
        <dbReference type="PROSITE" id="PS50893"/>
    </source>
</evidence>
<dbReference type="SUPFAM" id="SSF90123">
    <property type="entry name" value="ABC transporter transmembrane region"/>
    <property type="match status" value="1"/>
</dbReference>
<organism evidence="11 12">
    <name type="scientific">Amborella trichopoda</name>
    <dbReference type="NCBI Taxonomy" id="13333"/>
    <lineage>
        <taxon>Eukaryota</taxon>
        <taxon>Viridiplantae</taxon>
        <taxon>Streptophyta</taxon>
        <taxon>Embryophyta</taxon>
        <taxon>Tracheophyta</taxon>
        <taxon>Spermatophyta</taxon>
        <taxon>Magnoliopsida</taxon>
        <taxon>Amborellales</taxon>
        <taxon>Amborellaceae</taxon>
        <taxon>Amborella</taxon>
    </lineage>
</organism>
<feature type="domain" description="ABC transporter" evidence="9">
    <location>
        <begin position="292"/>
        <end position="526"/>
    </location>
</feature>
<keyword evidence="4" id="KW-0547">Nucleotide-binding</keyword>
<dbReference type="GO" id="GO:0016020">
    <property type="term" value="C:membrane"/>
    <property type="evidence" value="ECO:0000318"/>
    <property type="project" value="GO_Central"/>
</dbReference>
<dbReference type="SMART" id="SM00382">
    <property type="entry name" value="AAA"/>
    <property type="match status" value="1"/>
</dbReference>
<evidence type="ECO:0008006" key="13">
    <source>
        <dbReference type="Google" id="ProtNLM"/>
    </source>
</evidence>
<accession>U5D2W5</accession>
<evidence type="ECO:0000256" key="1">
    <source>
        <dbReference type="ARBA" id="ARBA00004141"/>
    </source>
</evidence>
<feature type="transmembrane region" description="Helical" evidence="8">
    <location>
        <begin position="203"/>
        <end position="226"/>
    </location>
</feature>
<comment type="subcellular location">
    <subcellularLocation>
        <location evidence="1">Membrane</location>
        <topology evidence="1">Multi-pass membrane protein</topology>
    </subcellularLocation>
</comment>
<evidence type="ECO:0000256" key="4">
    <source>
        <dbReference type="ARBA" id="ARBA00022741"/>
    </source>
</evidence>
<dbReference type="Gene3D" id="3.40.50.300">
    <property type="entry name" value="P-loop containing nucleotide triphosphate hydrolases"/>
    <property type="match status" value="1"/>
</dbReference>
<dbReference type="GO" id="GO:0055085">
    <property type="term" value="P:transmembrane transport"/>
    <property type="evidence" value="ECO:0000318"/>
    <property type="project" value="GO_Central"/>
</dbReference>
<keyword evidence="3 8" id="KW-0812">Transmembrane</keyword>
<dbReference type="InterPro" id="IPR003593">
    <property type="entry name" value="AAA+_ATPase"/>
</dbReference>
<evidence type="ECO:0000256" key="7">
    <source>
        <dbReference type="ARBA" id="ARBA00023136"/>
    </source>
</evidence>
<evidence type="ECO:0000256" key="2">
    <source>
        <dbReference type="ARBA" id="ARBA00022448"/>
    </source>
</evidence>
<keyword evidence="5" id="KW-0067">ATP-binding</keyword>
<dbReference type="GO" id="GO:0016887">
    <property type="term" value="F:ATP hydrolysis activity"/>
    <property type="evidence" value="ECO:0007669"/>
    <property type="project" value="InterPro"/>
</dbReference>
<dbReference type="eggNOG" id="KOG0058">
    <property type="taxonomic scope" value="Eukaryota"/>
</dbReference>
<evidence type="ECO:0000313" key="11">
    <source>
        <dbReference type="EMBL" id="ERN16555.1"/>
    </source>
</evidence>
<dbReference type="HOGENOM" id="CLU_000604_84_3_1"/>
<protein>
    <recommendedName>
        <fullName evidence="13">ABC transporter domain-containing protein</fullName>
    </recommendedName>
</protein>
<dbReference type="FunFam" id="1.20.1560.10:FF:000096">
    <property type="entry name" value="ABC transporter related"/>
    <property type="match status" value="1"/>
</dbReference>
<evidence type="ECO:0000259" key="10">
    <source>
        <dbReference type="PROSITE" id="PS50929"/>
    </source>
</evidence>
<feature type="transmembrane region" description="Helical" evidence="8">
    <location>
        <begin position="115"/>
        <end position="134"/>
    </location>
</feature>
<name>U5D2W5_AMBTC</name>
<keyword evidence="2" id="KW-0813">Transport</keyword>
<dbReference type="Pfam" id="PF00005">
    <property type="entry name" value="ABC_tran"/>
    <property type="match status" value="1"/>
</dbReference>
<dbReference type="SUPFAM" id="SSF52540">
    <property type="entry name" value="P-loop containing nucleoside triphosphate hydrolases"/>
    <property type="match status" value="1"/>
</dbReference>
<dbReference type="Proteomes" id="UP000017836">
    <property type="component" value="Unassembled WGS sequence"/>
</dbReference>
<evidence type="ECO:0000256" key="6">
    <source>
        <dbReference type="ARBA" id="ARBA00022989"/>
    </source>
</evidence>
<dbReference type="AlphaFoldDB" id="U5D2W5"/>
<dbReference type="PANTHER" id="PTHR24221">
    <property type="entry name" value="ATP-BINDING CASSETTE SUB-FAMILY B"/>
    <property type="match status" value="1"/>
</dbReference>
<evidence type="ECO:0000313" key="12">
    <source>
        <dbReference type="Proteomes" id="UP000017836"/>
    </source>
</evidence>
<reference evidence="12" key="1">
    <citation type="journal article" date="2013" name="Science">
        <title>The Amborella genome and the evolution of flowering plants.</title>
        <authorList>
            <consortium name="Amborella Genome Project"/>
        </authorList>
    </citation>
    <scope>NUCLEOTIDE SEQUENCE [LARGE SCALE GENOMIC DNA]</scope>
</reference>
<feature type="domain" description="ABC transmembrane type-1" evidence="10">
    <location>
        <begin position="16"/>
        <end position="258"/>
    </location>
</feature>
<proteinExistence type="predicted"/>
<dbReference type="OMA" id="PLMNIIG"/>
<keyword evidence="7 8" id="KW-0472">Membrane</keyword>
<dbReference type="PROSITE" id="PS50893">
    <property type="entry name" value="ABC_TRANSPORTER_2"/>
    <property type="match status" value="1"/>
</dbReference>
<evidence type="ECO:0000256" key="8">
    <source>
        <dbReference type="SAM" id="Phobius"/>
    </source>
</evidence>
<dbReference type="PANTHER" id="PTHR24221:SF630">
    <property type="entry name" value="ABC TRANSPORTER B FAMILY MEMBER 29, CHLOROPLASTIC"/>
    <property type="match status" value="1"/>
</dbReference>
<dbReference type="InterPro" id="IPR003439">
    <property type="entry name" value="ABC_transporter-like_ATP-bd"/>
</dbReference>
<dbReference type="Pfam" id="PF00664">
    <property type="entry name" value="ABC_membrane"/>
    <property type="match status" value="1"/>
</dbReference>
<dbReference type="InterPro" id="IPR027417">
    <property type="entry name" value="P-loop_NTPase"/>
</dbReference>
<dbReference type="EMBL" id="KI392442">
    <property type="protein sequence ID" value="ERN16555.1"/>
    <property type="molecule type" value="Genomic_DNA"/>
</dbReference>
<gene>
    <name evidence="11" type="ORF">AMTR_s00031p00166990</name>
</gene>
<feature type="transmembrane region" description="Helical" evidence="8">
    <location>
        <begin position="232"/>
        <end position="250"/>
    </location>
</feature>
<keyword evidence="12" id="KW-1185">Reference proteome</keyword>